<dbReference type="Proteomes" id="UP000001261">
    <property type="component" value="Unassembled WGS sequence"/>
</dbReference>
<keyword evidence="2" id="KW-1185">Reference proteome</keyword>
<dbReference type="KEGG" id="cim:CIMG_01818"/>
<gene>
    <name evidence="1" type="ORF">CIMG_01818</name>
</gene>
<dbReference type="GeneID" id="4566607"/>
<evidence type="ECO:0000313" key="2">
    <source>
        <dbReference type="Proteomes" id="UP000001261"/>
    </source>
</evidence>
<dbReference type="InParanoid" id="J3KK01"/>
<dbReference type="EMBL" id="GG704911">
    <property type="protein sequence ID" value="EAS36464.3"/>
    <property type="molecule type" value="Genomic_DNA"/>
</dbReference>
<protein>
    <submittedName>
        <fullName evidence="1">Uncharacterized protein</fullName>
    </submittedName>
</protein>
<accession>J3KK01</accession>
<dbReference type="AlphaFoldDB" id="J3KK01"/>
<organism evidence="1 2">
    <name type="scientific">Coccidioides immitis (strain RS)</name>
    <name type="common">Valley fever fungus</name>
    <dbReference type="NCBI Taxonomy" id="246410"/>
    <lineage>
        <taxon>Eukaryota</taxon>
        <taxon>Fungi</taxon>
        <taxon>Dikarya</taxon>
        <taxon>Ascomycota</taxon>
        <taxon>Pezizomycotina</taxon>
        <taxon>Eurotiomycetes</taxon>
        <taxon>Eurotiomycetidae</taxon>
        <taxon>Onygenales</taxon>
        <taxon>Onygenaceae</taxon>
        <taxon>Coccidioides</taxon>
    </lineage>
</organism>
<name>J3KK01_COCIM</name>
<sequence length="55" mass="5400">MHGMSLGGRAREAPLAAIGGEVDVARRPDAAIITLPSLANGLVAGDTGCCGLILA</sequence>
<reference evidence="2" key="2">
    <citation type="journal article" date="2010" name="Genome Res.">
        <title>Population genomic sequencing of Coccidioides fungi reveals recent hybridization and transposon control.</title>
        <authorList>
            <person name="Neafsey D.E."/>
            <person name="Barker B.M."/>
            <person name="Sharpton T.J."/>
            <person name="Stajich J.E."/>
            <person name="Park D.J."/>
            <person name="Whiston E."/>
            <person name="Hung C.-Y."/>
            <person name="McMahan C."/>
            <person name="White J."/>
            <person name="Sykes S."/>
            <person name="Heiman D."/>
            <person name="Young S."/>
            <person name="Zeng Q."/>
            <person name="Abouelleil A."/>
            <person name="Aftuck L."/>
            <person name="Bessette D."/>
            <person name="Brown A."/>
            <person name="FitzGerald M."/>
            <person name="Lui A."/>
            <person name="Macdonald J.P."/>
            <person name="Priest M."/>
            <person name="Orbach M.J."/>
            <person name="Galgiani J.N."/>
            <person name="Kirkland T.N."/>
            <person name="Cole G.T."/>
            <person name="Birren B.W."/>
            <person name="Henn M.R."/>
            <person name="Taylor J.W."/>
            <person name="Rounsley S.D."/>
        </authorList>
    </citation>
    <scope>GENOME REANNOTATION</scope>
    <source>
        <strain evidence="2">RS</strain>
    </source>
</reference>
<evidence type="ECO:0000313" key="1">
    <source>
        <dbReference type="EMBL" id="EAS36464.3"/>
    </source>
</evidence>
<proteinExistence type="predicted"/>
<dbReference type="RefSeq" id="XP_001248047.2">
    <property type="nucleotide sequence ID" value="XM_001248046.2"/>
</dbReference>
<reference evidence="2" key="1">
    <citation type="journal article" date="2009" name="Genome Res.">
        <title>Comparative genomic analyses of the human fungal pathogens Coccidioides and their relatives.</title>
        <authorList>
            <person name="Sharpton T.J."/>
            <person name="Stajich J.E."/>
            <person name="Rounsley S.D."/>
            <person name="Gardner M.J."/>
            <person name="Wortman J.R."/>
            <person name="Jordar V.S."/>
            <person name="Maiti R."/>
            <person name="Kodira C.D."/>
            <person name="Neafsey D.E."/>
            <person name="Zeng Q."/>
            <person name="Hung C.-Y."/>
            <person name="McMahan C."/>
            <person name="Muszewska A."/>
            <person name="Grynberg M."/>
            <person name="Mandel M.A."/>
            <person name="Kellner E.M."/>
            <person name="Barker B.M."/>
            <person name="Galgiani J.N."/>
            <person name="Orbach M.J."/>
            <person name="Kirkland T.N."/>
            <person name="Cole G.T."/>
            <person name="Henn M.R."/>
            <person name="Birren B.W."/>
            <person name="Taylor J.W."/>
        </authorList>
    </citation>
    <scope>NUCLEOTIDE SEQUENCE [LARGE SCALE GENOMIC DNA]</scope>
    <source>
        <strain evidence="2">RS</strain>
    </source>
</reference>
<dbReference type="VEuPathDB" id="FungiDB:CIMG_01818"/>